<dbReference type="Proteomes" id="UP000658656">
    <property type="component" value="Unassembled WGS sequence"/>
</dbReference>
<dbReference type="OrthoDB" id="9973086at2"/>
<dbReference type="RefSeq" id="WP_145933577.1">
    <property type="nucleotide sequence ID" value="NZ_BNAV01000001.1"/>
</dbReference>
<dbReference type="AlphaFoldDB" id="A0A8H9MB35"/>
<reference evidence="2" key="1">
    <citation type="journal article" date="2014" name="Int. J. Syst. Evol. Microbiol.">
        <title>Complete genome sequence of Corynebacterium casei LMG S-19264T (=DSM 44701T), isolated from a smear-ripened cheese.</title>
        <authorList>
            <consortium name="US DOE Joint Genome Institute (JGI-PGF)"/>
            <person name="Walter F."/>
            <person name="Albersmeier A."/>
            <person name="Kalinowski J."/>
            <person name="Ruckert C."/>
        </authorList>
    </citation>
    <scope>NUCLEOTIDE SEQUENCE</scope>
    <source>
        <strain evidence="2">CGMCC 4.7679</strain>
    </source>
</reference>
<evidence type="ECO:0000313" key="3">
    <source>
        <dbReference type="Proteomes" id="UP000658656"/>
    </source>
</evidence>
<dbReference type="EMBL" id="BNAV01000001">
    <property type="protein sequence ID" value="GHF32470.1"/>
    <property type="molecule type" value="Genomic_DNA"/>
</dbReference>
<evidence type="ECO:0000313" key="2">
    <source>
        <dbReference type="EMBL" id="GHF32470.1"/>
    </source>
</evidence>
<name>A0A8H9MB35_9PSEU</name>
<proteinExistence type="predicted"/>
<keyword evidence="3" id="KW-1185">Reference proteome</keyword>
<comment type="caution">
    <text evidence="2">The sequence shown here is derived from an EMBL/GenBank/DDBJ whole genome shotgun (WGS) entry which is preliminary data.</text>
</comment>
<protein>
    <submittedName>
        <fullName evidence="2">Uncharacterized protein</fullName>
    </submittedName>
</protein>
<gene>
    <name evidence="2" type="ORF">GCM10017566_01280</name>
</gene>
<sequence>MTREEQRAGADGPAVTTGALSAAPAVRPDGDEGGNTALPEPPVAPGEAAKALRTSAGGELAEPDLAEVTERDLPSLAAAEFEVALPDRHQRPPGDG</sequence>
<accession>A0A8H9MB35</accession>
<reference evidence="2" key="2">
    <citation type="submission" date="2020-09" db="EMBL/GenBank/DDBJ databases">
        <authorList>
            <person name="Sun Q."/>
            <person name="Zhou Y."/>
        </authorList>
    </citation>
    <scope>NUCLEOTIDE SEQUENCE</scope>
    <source>
        <strain evidence="2">CGMCC 4.7679</strain>
    </source>
</reference>
<feature type="region of interest" description="Disordered" evidence="1">
    <location>
        <begin position="1"/>
        <end position="62"/>
    </location>
</feature>
<evidence type="ECO:0000256" key="1">
    <source>
        <dbReference type="SAM" id="MobiDB-lite"/>
    </source>
</evidence>
<organism evidence="2 3">
    <name type="scientific">Amycolatopsis bartoniae</name>
    <dbReference type="NCBI Taxonomy" id="941986"/>
    <lineage>
        <taxon>Bacteria</taxon>
        <taxon>Bacillati</taxon>
        <taxon>Actinomycetota</taxon>
        <taxon>Actinomycetes</taxon>
        <taxon>Pseudonocardiales</taxon>
        <taxon>Pseudonocardiaceae</taxon>
        <taxon>Amycolatopsis</taxon>
    </lineage>
</organism>